<sequence length="306" mass="33531">MTSALSSVFQKKLVREILSLQRPSQSADQGIKAAHSSKQGRVRLDDETQDDYRIEVREEDVLDVRVWLMGPVGTPFEGGFFQMSIDFRNGAYPEQAPTCKLLTKIFHPNVSTRGDICVNTFNAGWSDQKGSASTFKGVDFCARTVLGLLVNPNPDSVLDQPEAGRLMHDSYEEFMRMAKVWTSAYALTRPACWGPAPCTEAAQTRMEQGMRNDQIGTQPGFGSPSAHSFVGQRGVPDRSSTATRQAQVEHVAPERQSQNLGDSALFLAAGILGRSDIHDAPSGLLQRQALPGSSRTHAPKRGLLRL</sequence>
<organism evidence="3 4">
    <name type="scientific">Ceraceosorus guamensis</name>
    <dbReference type="NCBI Taxonomy" id="1522189"/>
    <lineage>
        <taxon>Eukaryota</taxon>
        <taxon>Fungi</taxon>
        <taxon>Dikarya</taxon>
        <taxon>Basidiomycota</taxon>
        <taxon>Ustilaginomycotina</taxon>
        <taxon>Exobasidiomycetes</taxon>
        <taxon>Ceraceosorales</taxon>
        <taxon>Ceraceosoraceae</taxon>
        <taxon>Ceraceosorus</taxon>
    </lineage>
</organism>
<feature type="domain" description="UBC core" evidence="2">
    <location>
        <begin position="8"/>
        <end position="187"/>
    </location>
</feature>
<feature type="region of interest" description="Disordered" evidence="1">
    <location>
        <begin position="212"/>
        <end position="257"/>
    </location>
</feature>
<dbReference type="InterPro" id="IPR016135">
    <property type="entry name" value="UBQ-conjugating_enzyme/RWD"/>
</dbReference>
<accession>A0A316VZ54</accession>
<evidence type="ECO:0000259" key="2">
    <source>
        <dbReference type="PROSITE" id="PS50127"/>
    </source>
</evidence>
<name>A0A316VZ54_9BASI</name>
<feature type="region of interest" description="Disordered" evidence="1">
    <location>
        <begin position="284"/>
        <end position="306"/>
    </location>
</feature>
<proteinExistence type="predicted"/>
<dbReference type="Pfam" id="PF00179">
    <property type="entry name" value="UQ_con"/>
    <property type="match status" value="1"/>
</dbReference>
<evidence type="ECO:0000313" key="4">
    <source>
        <dbReference type="Proteomes" id="UP000245783"/>
    </source>
</evidence>
<dbReference type="SMART" id="SM00212">
    <property type="entry name" value="UBCc"/>
    <property type="match status" value="1"/>
</dbReference>
<dbReference type="Proteomes" id="UP000245783">
    <property type="component" value="Unassembled WGS sequence"/>
</dbReference>
<dbReference type="Gene3D" id="3.10.110.10">
    <property type="entry name" value="Ubiquitin Conjugating Enzyme"/>
    <property type="match status" value="1"/>
</dbReference>
<dbReference type="OrthoDB" id="10069349at2759"/>
<dbReference type="InParanoid" id="A0A316VZ54"/>
<protein>
    <submittedName>
        <fullName evidence="3">UBC-like protein</fullName>
    </submittedName>
</protein>
<evidence type="ECO:0000313" key="3">
    <source>
        <dbReference type="EMBL" id="PWN41541.1"/>
    </source>
</evidence>
<gene>
    <name evidence="3" type="ORF">IE81DRAFT_324398</name>
</gene>
<dbReference type="AlphaFoldDB" id="A0A316VZ54"/>
<reference evidence="3 4" key="1">
    <citation type="journal article" date="2018" name="Mol. Biol. Evol.">
        <title>Broad Genomic Sampling Reveals a Smut Pathogenic Ancestry of the Fungal Clade Ustilaginomycotina.</title>
        <authorList>
            <person name="Kijpornyongpan T."/>
            <person name="Mondo S.J."/>
            <person name="Barry K."/>
            <person name="Sandor L."/>
            <person name="Lee J."/>
            <person name="Lipzen A."/>
            <person name="Pangilinan J."/>
            <person name="LaButti K."/>
            <person name="Hainaut M."/>
            <person name="Henrissat B."/>
            <person name="Grigoriev I.V."/>
            <person name="Spatafora J.W."/>
            <person name="Aime M.C."/>
        </authorList>
    </citation>
    <scope>NUCLEOTIDE SEQUENCE [LARGE SCALE GENOMIC DNA]</scope>
    <source>
        <strain evidence="3 4">MCA 4658</strain>
    </source>
</reference>
<dbReference type="SUPFAM" id="SSF54495">
    <property type="entry name" value="UBC-like"/>
    <property type="match status" value="1"/>
</dbReference>
<evidence type="ECO:0000256" key="1">
    <source>
        <dbReference type="SAM" id="MobiDB-lite"/>
    </source>
</evidence>
<dbReference type="STRING" id="1522189.A0A316VZ54"/>
<dbReference type="InterPro" id="IPR000608">
    <property type="entry name" value="UBC"/>
</dbReference>
<feature type="compositionally biased region" description="Basic residues" evidence="1">
    <location>
        <begin position="297"/>
        <end position="306"/>
    </location>
</feature>
<dbReference type="EMBL" id="KZ819391">
    <property type="protein sequence ID" value="PWN41541.1"/>
    <property type="molecule type" value="Genomic_DNA"/>
</dbReference>
<dbReference type="RefSeq" id="XP_025368701.1">
    <property type="nucleotide sequence ID" value="XM_025514223.1"/>
</dbReference>
<dbReference type="PANTHER" id="PTHR24068">
    <property type="entry name" value="UBIQUITIN-CONJUGATING ENZYME E2"/>
    <property type="match status" value="1"/>
</dbReference>
<keyword evidence="4" id="KW-1185">Reference proteome</keyword>
<dbReference type="GeneID" id="37036093"/>
<dbReference type="PROSITE" id="PS50127">
    <property type="entry name" value="UBC_2"/>
    <property type="match status" value="1"/>
</dbReference>